<accession>A0A1Y2HR31</accession>
<evidence type="ECO:0000313" key="2">
    <source>
        <dbReference type="EMBL" id="ORZ36989.1"/>
    </source>
</evidence>
<feature type="non-terminal residue" evidence="2">
    <location>
        <position position="176"/>
    </location>
</feature>
<name>A0A1Y2HR31_9FUNG</name>
<protein>
    <submittedName>
        <fullName evidence="2">Uncharacterized protein</fullName>
    </submittedName>
</protein>
<feature type="region of interest" description="Disordered" evidence="1">
    <location>
        <begin position="1"/>
        <end position="76"/>
    </location>
</feature>
<evidence type="ECO:0000256" key="1">
    <source>
        <dbReference type="SAM" id="MobiDB-lite"/>
    </source>
</evidence>
<comment type="caution">
    <text evidence="2">The sequence shown here is derived from an EMBL/GenBank/DDBJ whole genome shotgun (WGS) entry which is preliminary data.</text>
</comment>
<feature type="compositionally biased region" description="Polar residues" evidence="1">
    <location>
        <begin position="55"/>
        <end position="65"/>
    </location>
</feature>
<dbReference type="Proteomes" id="UP000193411">
    <property type="component" value="Unassembled WGS sequence"/>
</dbReference>
<feature type="compositionally biased region" description="Low complexity" evidence="1">
    <location>
        <begin position="20"/>
        <end position="33"/>
    </location>
</feature>
<keyword evidence="3" id="KW-1185">Reference proteome</keyword>
<proteinExistence type="predicted"/>
<feature type="compositionally biased region" description="Polar residues" evidence="1">
    <location>
        <begin position="34"/>
        <end position="46"/>
    </location>
</feature>
<reference evidence="2 3" key="1">
    <citation type="submission" date="2016-07" db="EMBL/GenBank/DDBJ databases">
        <title>Pervasive Adenine N6-methylation of Active Genes in Fungi.</title>
        <authorList>
            <consortium name="DOE Joint Genome Institute"/>
            <person name="Mondo S.J."/>
            <person name="Dannebaum R.O."/>
            <person name="Kuo R.C."/>
            <person name="Labutti K."/>
            <person name="Haridas S."/>
            <person name="Kuo A."/>
            <person name="Salamov A."/>
            <person name="Ahrendt S.R."/>
            <person name="Lipzen A."/>
            <person name="Sullivan W."/>
            <person name="Andreopoulos W.B."/>
            <person name="Clum A."/>
            <person name="Lindquist E."/>
            <person name="Daum C."/>
            <person name="Ramamoorthy G.K."/>
            <person name="Gryganskyi A."/>
            <person name="Culley D."/>
            <person name="Magnuson J.K."/>
            <person name="James T.Y."/>
            <person name="O'Malley M.A."/>
            <person name="Stajich J.E."/>
            <person name="Spatafora J.W."/>
            <person name="Visel A."/>
            <person name="Grigoriev I.V."/>
        </authorList>
    </citation>
    <scope>NUCLEOTIDE SEQUENCE [LARGE SCALE GENOMIC DNA]</scope>
    <source>
        <strain evidence="2 3">PL171</strain>
    </source>
</reference>
<organism evidence="2 3">
    <name type="scientific">Catenaria anguillulae PL171</name>
    <dbReference type="NCBI Taxonomy" id="765915"/>
    <lineage>
        <taxon>Eukaryota</taxon>
        <taxon>Fungi</taxon>
        <taxon>Fungi incertae sedis</taxon>
        <taxon>Blastocladiomycota</taxon>
        <taxon>Blastocladiomycetes</taxon>
        <taxon>Blastocladiales</taxon>
        <taxon>Catenariaceae</taxon>
        <taxon>Catenaria</taxon>
    </lineage>
</organism>
<evidence type="ECO:0000313" key="3">
    <source>
        <dbReference type="Proteomes" id="UP000193411"/>
    </source>
</evidence>
<dbReference type="EMBL" id="MCFL01000014">
    <property type="protein sequence ID" value="ORZ36989.1"/>
    <property type="molecule type" value="Genomic_DNA"/>
</dbReference>
<sequence length="176" mass="19080">MSNMNPPPSTLDVSVRSKQPTSSSARRTSRTPSELSTTTSATSNPAHNHAFMLASSLQSSASRGTGQKPPSDDADVRLLCEELEDMDLESQFAASQAASQGHGRAGSVAGMRDSHLRFRASAMDPFPFDGDDLWLAAGAAKTSGHDHQVYIHTHYQEELEQHQQGQQRFATQEIDP</sequence>
<dbReference type="AlphaFoldDB" id="A0A1Y2HR31"/>
<gene>
    <name evidence="2" type="ORF">BCR44DRAFT_53666</name>
</gene>